<keyword evidence="3" id="KW-1185">Reference proteome</keyword>
<feature type="chain" id="PRO_5041917457" evidence="1">
    <location>
        <begin position="18"/>
        <end position="229"/>
    </location>
</feature>
<gene>
    <name evidence="2" type="ORF">CYCCA115_LOCUS23707</name>
</gene>
<proteinExistence type="predicted"/>
<name>A0AAD2GC12_9STRA</name>
<evidence type="ECO:0000313" key="3">
    <source>
        <dbReference type="Proteomes" id="UP001295423"/>
    </source>
</evidence>
<feature type="signal peptide" evidence="1">
    <location>
        <begin position="1"/>
        <end position="17"/>
    </location>
</feature>
<evidence type="ECO:0000256" key="1">
    <source>
        <dbReference type="SAM" id="SignalP"/>
    </source>
</evidence>
<dbReference type="Pfam" id="PF04417">
    <property type="entry name" value="DUF501"/>
    <property type="match status" value="1"/>
</dbReference>
<comment type="caution">
    <text evidence="2">The sequence shown here is derived from an EMBL/GenBank/DDBJ whole genome shotgun (WGS) entry which is preliminary data.</text>
</comment>
<dbReference type="EMBL" id="CAKOGP040002424">
    <property type="protein sequence ID" value="CAJ1969436.1"/>
    <property type="molecule type" value="Genomic_DNA"/>
</dbReference>
<dbReference type="InterPro" id="IPR007511">
    <property type="entry name" value="DUF501"/>
</dbReference>
<accession>A0AAD2GC12</accession>
<organism evidence="2 3">
    <name type="scientific">Cylindrotheca closterium</name>
    <dbReference type="NCBI Taxonomy" id="2856"/>
    <lineage>
        <taxon>Eukaryota</taxon>
        <taxon>Sar</taxon>
        <taxon>Stramenopiles</taxon>
        <taxon>Ochrophyta</taxon>
        <taxon>Bacillariophyta</taxon>
        <taxon>Bacillariophyceae</taxon>
        <taxon>Bacillariophycidae</taxon>
        <taxon>Bacillariales</taxon>
        <taxon>Bacillariaceae</taxon>
        <taxon>Cylindrotheca</taxon>
    </lineage>
</organism>
<dbReference type="Proteomes" id="UP001295423">
    <property type="component" value="Unassembled WGS sequence"/>
</dbReference>
<dbReference type="PANTHER" id="PTHR37163">
    <property type="entry name" value="CONSERVED PROTEIN"/>
    <property type="match status" value="1"/>
</dbReference>
<dbReference type="PANTHER" id="PTHR37163:SF1">
    <property type="entry name" value="DUF501 DOMAIN-CONTAINING PROTEIN"/>
    <property type="match status" value="1"/>
</dbReference>
<protein>
    <submittedName>
        <fullName evidence="2">Uncharacterized protein</fullName>
    </submittedName>
</protein>
<dbReference type="AlphaFoldDB" id="A0AAD2GC12"/>
<reference evidence="2" key="1">
    <citation type="submission" date="2023-08" db="EMBL/GenBank/DDBJ databases">
        <authorList>
            <person name="Audoor S."/>
            <person name="Bilcke G."/>
        </authorList>
    </citation>
    <scope>NUCLEOTIDE SEQUENCE</scope>
</reference>
<sequence length="229" mass="25502">MIKAIFIWFSLIFVCAALSATSGSGATELERVRTQLGYVPTNFISVSAWKSDLQQPIAIRTYPLNGGAKRRQSKAGVPGQAVNSPFPTLYWLTCPDISKAIADLEGRGYLKKIEASIRESSELTNKLVQCHIQYAEERWNSLTEKDQQLLSDSNNPSIERMRIMMRDSGVSGTNFTMYTEGVGTEMPSIKCLHAHYAHYVSTKDTLEFPNPVGAMVHEALQKCHPEVDL</sequence>
<keyword evidence="1" id="KW-0732">Signal</keyword>
<evidence type="ECO:0000313" key="2">
    <source>
        <dbReference type="EMBL" id="CAJ1969436.1"/>
    </source>
</evidence>